<comment type="caution">
    <text evidence="2">The sequence shown here is derived from an EMBL/GenBank/DDBJ whole genome shotgun (WGS) entry which is preliminary data.</text>
</comment>
<accession>A0A507C816</accession>
<dbReference type="GeneID" id="42003158"/>
<feature type="region of interest" description="Disordered" evidence="1">
    <location>
        <begin position="111"/>
        <end position="197"/>
    </location>
</feature>
<dbReference type="PANTHER" id="PTHR46367:SF1">
    <property type="entry name" value="ATAXIN-7-LIKE PROTEIN 3"/>
    <property type="match status" value="1"/>
</dbReference>
<proteinExistence type="predicted"/>
<dbReference type="GO" id="GO:0071819">
    <property type="term" value="C:DUBm complex"/>
    <property type="evidence" value="ECO:0007669"/>
    <property type="project" value="TreeGrafter"/>
</dbReference>
<dbReference type="Proteomes" id="UP000319731">
    <property type="component" value="Unassembled WGS sequence"/>
</dbReference>
<feature type="region of interest" description="Disordered" evidence="1">
    <location>
        <begin position="216"/>
        <end position="240"/>
    </location>
</feature>
<dbReference type="AlphaFoldDB" id="A0A507C816"/>
<dbReference type="EMBL" id="QEAO01000007">
    <property type="protein sequence ID" value="TPX35752.1"/>
    <property type="molecule type" value="Genomic_DNA"/>
</dbReference>
<feature type="region of interest" description="Disordered" evidence="1">
    <location>
        <begin position="376"/>
        <end position="398"/>
    </location>
</feature>
<evidence type="ECO:0000313" key="2">
    <source>
        <dbReference type="EMBL" id="TPX35752.1"/>
    </source>
</evidence>
<dbReference type="PANTHER" id="PTHR46367">
    <property type="entry name" value="ATAXIN-7-LIKE PROTEIN 3"/>
    <property type="match status" value="1"/>
</dbReference>
<dbReference type="STRING" id="1806994.A0A507C816"/>
<dbReference type="GO" id="GO:0000124">
    <property type="term" value="C:SAGA complex"/>
    <property type="evidence" value="ECO:0007669"/>
    <property type="project" value="TreeGrafter"/>
</dbReference>
<feature type="compositionally biased region" description="Basic and acidic residues" evidence="1">
    <location>
        <begin position="384"/>
        <end position="396"/>
    </location>
</feature>
<gene>
    <name evidence="2" type="ORF">SmJEL517_g01933</name>
</gene>
<feature type="region of interest" description="Disordered" evidence="1">
    <location>
        <begin position="483"/>
        <end position="532"/>
    </location>
</feature>
<reference evidence="2 3" key="1">
    <citation type="journal article" date="2019" name="Sci. Rep.">
        <title>Comparative genomics of chytrid fungi reveal insights into the obligate biotrophic and pathogenic lifestyle of Synchytrium endobioticum.</title>
        <authorList>
            <person name="van de Vossenberg B.T.L.H."/>
            <person name="Warris S."/>
            <person name="Nguyen H.D.T."/>
            <person name="van Gent-Pelzer M.P.E."/>
            <person name="Joly D.L."/>
            <person name="van de Geest H.C."/>
            <person name="Bonants P.J.M."/>
            <person name="Smith D.S."/>
            <person name="Levesque C.A."/>
            <person name="van der Lee T.A.J."/>
        </authorList>
    </citation>
    <scope>NUCLEOTIDE SEQUENCE [LARGE SCALE GENOMIC DNA]</scope>
    <source>
        <strain evidence="2 3">JEL517</strain>
    </source>
</reference>
<dbReference type="GO" id="GO:0006357">
    <property type="term" value="P:regulation of transcription by RNA polymerase II"/>
    <property type="evidence" value="ECO:0007669"/>
    <property type="project" value="TreeGrafter"/>
</dbReference>
<protein>
    <recommendedName>
        <fullName evidence="4">SAGA-associated factor 11</fullName>
    </recommendedName>
</protein>
<evidence type="ECO:0008006" key="4">
    <source>
        <dbReference type="Google" id="ProtNLM"/>
    </source>
</evidence>
<feature type="compositionally biased region" description="Basic residues" evidence="1">
    <location>
        <begin position="490"/>
        <end position="514"/>
    </location>
</feature>
<feature type="compositionally biased region" description="Low complexity" evidence="1">
    <location>
        <begin position="113"/>
        <end position="126"/>
    </location>
</feature>
<evidence type="ECO:0000313" key="3">
    <source>
        <dbReference type="Proteomes" id="UP000319731"/>
    </source>
</evidence>
<dbReference type="OrthoDB" id="21557at2759"/>
<sequence length="532" mass="57111">MAAIDKNQQSSIAFYDDLVEECMMEVLFEAHREAKLANAMSLLWYDLQAPGRDVFGQELQSKVSDEKIPCPKCTKIVTAMKFMAHLEGCLGLAGFGRQSARAASRRIYDAANGGSQSSAGRGTSSSPFGDSDSDKEGSTTNDRKRKKKTKKSKNDDEWEPMPTGDMRNSKSPSPAKVSMKLKLPNSKPPRTQGMAPMPARTGTPSYGILPPLEPLASRSASQPMNPVTHHHHNSSLNMQRSSSVSSGISAISLSSASNGSPANPIVLDGLDGQLFKQPHAEVIGTTPSAYDSGYGYDETSPMFPNYTAAGASYYNNFRMPPPYWADRFAARYGACPCPRCSTTNEVVAAASDAQVNDVAGNLAGLSMNGATTAAASASTAGGAGKDKARDSERCSDDEWDDYTFGPPCHGRGGPWGRGGPHHHHPGRGGRGFGHRGFGFPGHHHGHHMPPYGPPPPHHFPHHPAPEFPPYLVEALHRYMAEHMQSQQPPHGRHHHHHGRGGPFHFGHRGGHRHSQSASPSAAADVSGQSEAK</sequence>
<feature type="region of interest" description="Disordered" evidence="1">
    <location>
        <begin position="410"/>
        <end position="460"/>
    </location>
</feature>
<organism evidence="2 3">
    <name type="scientific">Synchytrium microbalum</name>
    <dbReference type="NCBI Taxonomy" id="1806994"/>
    <lineage>
        <taxon>Eukaryota</taxon>
        <taxon>Fungi</taxon>
        <taxon>Fungi incertae sedis</taxon>
        <taxon>Chytridiomycota</taxon>
        <taxon>Chytridiomycota incertae sedis</taxon>
        <taxon>Chytridiomycetes</taxon>
        <taxon>Synchytriales</taxon>
        <taxon>Synchytriaceae</taxon>
        <taxon>Synchytrium</taxon>
    </lineage>
</organism>
<dbReference type="GO" id="GO:0003713">
    <property type="term" value="F:transcription coactivator activity"/>
    <property type="evidence" value="ECO:0007669"/>
    <property type="project" value="TreeGrafter"/>
</dbReference>
<name>A0A507C816_9FUNG</name>
<dbReference type="InterPro" id="IPR051078">
    <property type="entry name" value="SGF11"/>
</dbReference>
<keyword evidence="3" id="KW-1185">Reference proteome</keyword>
<evidence type="ECO:0000256" key="1">
    <source>
        <dbReference type="SAM" id="MobiDB-lite"/>
    </source>
</evidence>
<dbReference type="RefSeq" id="XP_031026184.1">
    <property type="nucleotide sequence ID" value="XM_031167861.1"/>
</dbReference>
<feature type="compositionally biased region" description="Gly residues" evidence="1">
    <location>
        <begin position="428"/>
        <end position="439"/>
    </location>
</feature>